<dbReference type="PANTHER" id="PTHR35794">
    <property type="entry name" value="CELL DIVISION PROTEIN DIVIVA"/>
    <property type="match status" value="1"/>
</dbReference>
<dbReference type="PANTHER" id="PTHR35794:SF2">
    <property type="entry name" value="CELL DIVISION PROTEIN DIVIVA"/>
    <property type="match status" value="1"/>
</dbReference>
<reference evidence="8" key="1">
    <citation type="submission" date="2020-10" db="EMBL/GenBank/DDBJ databases">
        <authorList>
            <person name="Gilroy R."/>
        </authorList>
    </citation>
    <scope>NUCLEOTIDE SEQUENCE</scope>
    <source>
        <strain evidence="8">ChiBcec7-5410</strain>
    </source>
</reference>
<dbReference type="AlphaFoldDB" id="A0A9D1H6M6"/>
<dbReference type="NCBIfam" id="TIGR03544">
    <property type="entry name" value="DivI1A_domain"/>
    <property type="match status" value="1"/>
</dbReference>
<comment type="caution">
    <text evidence="8">The sequence shown here is derived from an EMBL/GenBank/DDBJ whole genome shotgun (WGS) entry which is preliminary data.</text>
</comment>
<sequence length="121" mass="13250">MSKEAKFEKAAFGYRPEEVDAFVAECEKKLAAAKSEKAELIGKMKILADKITEYRSDEGNLKEAMLGAQRLKASIENEAKSKAETTIADANAYAEKVIAEAQAKSSQMITDAQNRSNQMIA</sequence>
<comment type="subcellular location">
    <subcellularLocation>
        <location evidence="1">Cytoplasm</location>
    </subcellularLocation>
</comment>
<dbReference type="Proteomes" id="UP000824160">
    <property type="component" value="Unassembled WGS sequence"/>
</dbReference>
<feature type="coiled-coil region" evidence="7">
    <location>
        <begin position="23"/>
        <end position="50"/>
    </location>
</feature>
<evidence type="ECO:0000313" key="9">
    <source>
        <dbReference type="Proteomes" id="UP000824160"/>
    </source>
</evidence>
<feature type="non-terminal residue" evidence="8">
    <location>
        <position position="121"/>
    </location>
</feature>
<organism evidence="8 9">
    <name type="scientific">Candidatus Faecivivens stercoripullorum</name>
    <dbReference type="NCBI Taxonomy" id="2840805"/>
    <lineage>
        <taxon>Bacteria</taxon>
        <taxon>Bacillati</taxon>
        <taxon>Bacillota</taxon>
        <taxon>Clostridia</taxon>
        <taxon>Eubacteriales</taxon>
        <taxon>Oscillospiraceae</taxon>
        <taxon>Oscillospiraceae incertae sedis</taxon>
        <taxon>Candidatus Faecivivens</taxon>
    </lineage>
</organism>
<keyword evidence="5 7" id="KW-0175">Coiled coil</keyword>
<evidence type="ECO:0000256" key="3">
    <source>
        <dbReference type="ARBA" id="ARBA00022490"/>
    </source>
</evidence>
<proteinExistence type="inferred from homology"/>
<dbReference type="InterPro" id="IPR019933">
    <property type="entry name" value="DivIVA_domain"/>
</dbReference>
<evidence type="ECO:0000256" key="5">
    <source>
        <dbReference type="ARBA" id="ARBA00023054"/>
    </source>
</evidence>
<accession>A0A9D1H6M6</accession>
<protein>
    <submittedName>
        <fullName evidence="8">DivIVA domain-containing protein</fullName>
    </submittedName>
</protein>
<comment type="similarity">
    <text evidence="2">Belongs to the DivIVA family.</text>
</comment>
<evidence type="ECO:0000256" key="2">
    <source>
        <dbReference type="ARBA" id="ARBA00009008"/>
    </source>
</evidence>
<dbReference type="GO" id="GO:0051301">
    <property type="term" value="P:cell division"/>
    <property type="evidence" value="ECO:0007669"/>
    <property type="project" value="UniProtKB-KW"/>
</dbReference>
<evidence type="ECO:0000313" key="8">
    <source>
        <dbReference type="EMBL" id="HIT94506.1"/>
    </source>
</evidence>
<dbReference type="InterPro" id="IPR007793">
    <property type="entry name" value="DivIVA_fam"/>
</dbReference>
<name>A0A9D1H6M6_9FIRM</name>
<dbReference type="Gene3D" id="6.10.250.660">
    <property type="match status" value="1"/>
</dbReference>
<dbReference type="GO" id="GO:0005737">
    <property type="term" value="C:cytoplasm"/>
    <property type="evidence" value="ECO:0007669"/>
    <property type="project" value="UniProtKB-SubCell"/>
</dbReference>
<evidence type="ECO:0000256" key="6">
    <source>
        <dbReference type="ARBA" id="ARBA00023306"/>
    </source>
</evidence>
<keyword evidence="3" id="KW-0963">Cytoplasm</keyword>
<evidence type="ECO:0000256" key="4">
    <source>
        <dbReference type="ARBA" id="ARBA00022618"/>
    </source>
</evidence>
<dbReference type="Pfam" id="PF05103">
    <property type="entry name" value="DivIVA"/>
    <property type="match status" value="1"/>
</dbReference>
<dbReference type="EMBL" id="DVLW01000130">
    <property type="protein sequence ID" value="HIT94506.1"/>
    <property type="molecule type" value="Genomic_DNA"/>
</dbReference>
<keyword evidence="6" id="KW-0131">Cell cycle</keyword>
<reference evidence="8" key="2">
    <citation type="journal article" date="2021" name="PeerJ">
        <title>Extensive microbial diversity within the chicken gut microbiome revealed by metagenomics and culture.</title>
        <authorList>
            <person name="Gilroy R."/>
            <person name="Ravi A."/>
            <person name="Getino M."/>
            <person name="Pursley I."/>
            <person name="Horton D.L."/>
            <person name="Alikhan N.F."/>
            <person name="Baker D."/>
            <person name="Gharbi K."/>
            <person name="Hall N."/>
            <person name="Watson M."/>
            <person name="Adriaenssens E.M."/>
            <person name="Foster-Nyarko E."/>
            <person name="Jarju S."/>
            <person name="Secka A."/>
            <person name="Antonio M."/>
            <person name="Oren A."/>
            <person name="Chaudhuri R.R."/>
            <person name="La Ragione R."/>
            <person name="Hildebrand F."/>
            <person name="Pallen M.J."/>
        </authorList>
    </citation>
    <scope>NUCLEOTIDE SEQUENCE</scope>
    <source>
        <strain evidence="8">ChiBcec7-5410</strain>
    </source>
</reference>
<evidence type="ECO:0000256" key="7">
    <source>
        <dbReference type="SAM" id="Coils"/>
    </source>
</evidence>
<evidence type="ECO:0000256" key="1">
    <source>
        <dbReference type="ARBA" id="ARBA00004496"/>
    </source>
</evidence>
<keyword evidence="4" id="KW-0132">Cell division</keyword>
<gene>
    <name evidence="8" type="ORF">IAC43_04925</name>
</gene>